<proteinExistence type="predicted"/>
<accession>A0A0A8YTE8</accession>
<organism evidence="1">
    <name type="scientific">Arundo donax</name>
    <name type="common">Giant reed</name>
    <name type="synonym">Donax arundinaceus</name>
    <dbReference type="NCBI Taxonomy" id="35708"/>
    <lineage>
        <taxon>Eukaryota</taxon>
        <taxon>Viridiplantae</taxon>
        <taxon>Streptophyta</taxon>
        <taxon>Embryophyta</taxon>
        <taxon>Tracheophyta</taxon>
        <taxon>Spermatophyta</taxon>
        <taxon>Magnoliopsida</taxon>
        <taxon>Liliopsida</taxon>
        <taxon>Poales</taxon>
        <taxon>Poaceae</taxon>
        <taxon>PACMAD clade</taxon>
        <taxon>Arundinoideae</taxon>
        <taxon>Arundineae</taxon>
        <taxon>Arundo</taxon>
    </lineage>
</organism>
<sequence length="14" mass="1617">MNIKVRLCLAISKQ</sequence>
<reference evidence="1" key="2">
    <citation type="journal article" date="2015" name="Data Brief">
        <title>Shoot transcriptome of the giant reed, Arundo donax.</title>
        <authorList>
            <person name="Barrero R.A."/>
            <person name="Guerrero F.D."/>
            <person name="Moolhuijzen P."/>
            <person name="Goolsby J.A."/>
            <person name="Tidwell J."/>
            <person name="Bellgard S.E."/>
            <person name="Bellgard M.I."/>
        </authorList>
    </citation>
    <scope>NUCLEOTIDE SEQUENCE</scope>
    <source>
        <tissue evidence="1">Shoot tissue taken approximately 20 cm above the soil surface</tissue>
    </source>
</reference>
<name>A0A0A8YTE8_ARUDO</name>
<reference evidence="1" key="1">
    <citation type="submission" date="2014-09" db="EMBL/GenBank/DDBJ databases">
        <authorList>
            <person name="Magalhaes I.L.F."/>
            <person name="Oliveira U."/>
            <person name="Santos F.R."/>
            <person name="Vidigal T.H.D.A."/>
            <person name="Brescovit A.D."/>
            <person name="Santos A.J."/>
        </authorList>
    </citation>
    <scope>NUCLEOTIDE SEQUENCE</scope>
    <source>
        <tissue evidence="1">Shoot tissue taken approximately 20 cm above the soil surface</tissue>
    </source>
</reference>
<dbReference type="EMBL" id="GBRH01267561">
    <property type="protein sequence ID" value="JAD30334.1"/>
    <property type="molecule type" value="Transcribed_RNA"/>
</dbReference>
<protein>
    <submittedName>
        <fullName evidence="1">Uncharacterized protein</fullName>
    </submittedName>
</protein>
<evidence type="ECO:0000313" key="1">
    <source>
        <dbReference type="EMBL" id="JAD30334.1"/>
    </source>
</evidence>